<reference evidence="9" key="1">
    <citation type="journal article" date="2014" name="Int. J. Syst. Evol. Microbiol.">
        <title>Complete genome sequence of Corynebacterium casei LMG S-19264T (=DSM 44701T), isolated from a smear-ripened cheese.</title>
        <authorList>
            <consortium name="US DOE Joint Genome Institute (JGI-PGF)"/>
            <person name="Walter F."/>
            <person name="Albersmeier A."/>
            <person name="Kalinowski J."/>
            <person name="Ruckert C."/>
        </authorList>
    </citation>
    <scope>NUCLEOTIDE SEQUENCE</scope>
    <source>
        <strain evidence="9">CGMCC 4.7306</strain>
    </source>
</reference>
<dbReference type="PANTHER" id="PTHR30472">
    <property type="entry name" value="FERRIC ENTEROBACTIN TRANSPORT SYSTEM PERMEASE PROTEIN"/>
    <property type="match status" value="1"/>
</dbReference>
<evidence type="ECO:0000256" key="8">
    <source>
        <dbReference type="SAM" id="Phobius"/>
    </source>
</evidence>
<comment type="caution">
    <text evidence="9">The sequence shown here is derived from an EMBL/GenBank/DDBJ whole genome shotgun (WGS) entry which is preliminary data.</text>
</comment>
<name>A0A917W5R4_9ACTN</name>
<dbReference type="Pfam" id="PF01032">
    <property type="entry name" value="FecCD"/>
    <property type="match status" value="1"/>
</dbReference>
<protein>
    <submittedName>
        <fullName evidence="9">ABC transporter permease</fullName>
    </submittedName>
</protein>
<evidence type="ECO:0000313" key="10">
    <source>
        <dbReference type="Proteomes" id="UP000613840"/>
    </source>
</evidence>
<accession>A0A917W5R4</accession>
<feature type="transmembrane region" description="Helical" evidence="8">
    <location>
        <begin position="313"/>
        <end position="334"/>
    </location>
</feature>
<keyword evidence="7 8" id="KW-0472">Membrane</keyword>
<dbReference type="AlphaFoldDB" id="A0A917W5R4"/>
<evidence type="ECO:0000256" key="3">
    <source>
        <dbReference type="ARBA" id="ARBA00022448"/>
    </source>
</evidence>
<comment type="similarity">
    <text evidence="2">Belongs to the binding-protein-dependent transport system permease family. FecCD subfamily.</text>
</comment>
<dbReference type="InterPro" id="IPR000522">
    <property type="entry name" value="ABC_transptr_permease_BtuC"/>
</dbReference>
<evidence type="ECO:0000256" key="7">
    <source>
        <dbReference type="ARBA" id="ARBA00023136"/>
    </source>
</evidence>
<comment type="subcellular location">
    <subcellularLocation>
        <location evidence="1">Cell membrane</location>
        <topology evidence="1">Multi-pass membrane protein</topology>
    </subcellularLocation>
</comment>
<feature type="transmembrane region" description="Helical" evidence="8">
    <location>
        <begin position="102"/>
        <end position="119"/>
    </location>
</feature>
<evidence type="ECO:0000256" key="4">
    <source>
        <dbReference type="ARBA" id="ARBA00022475"/>
    </source>
</evidence>
<keyword evidence="6 8" id="KW-1133">Transmembrane helix</keyword>
<keyword evidence="4" id="KW-1003">Cell membrane</keyword>
<organism evidence="9 10">
    <name type="scientific">Microlunatus endophyticus</name>
    <dbReference type="NCBI Taxonomy" id="1716077"/>
    <lineage>
        <taxon>Bacteria</taxon>
        <taxon>Bacillati</taxon>
        <taxon>Actinomycetota</taxon>
        <taxon>Actinomycetes</taxon>
        <taxon>Propionibacteriales</taxon>
        <taxon>Propionibacteriaceae</taxon>
        <taxon>Microlunatus</taxon>
    </lineage>
</organism>
<sequence length="342" mass="35103">MFRSRHDAISVRWQPRTLIVCGGIGVAVVIIAALSLTTGDYPVSLGGVINSLVGRGSGAESFIVITLRLPRLVAALLIGAALGMSGSVFQSLSRNPLGSPDIVGFTSGAASAAVLEILVFHGGQFAIAVAAIIGGLITAMLVYLLSLRRGRIAGYRLILVGIGIGAMLASVTSYLLTRASLYDALNAQVWLIGSLNAVGWNVVTPLAVTLIILTPITVYVGRALSWMELGDDAAKGLGVPVERTRLVLIITGTALAAAATAAAGPIGFVALASPQLCRRLIRTSGPLITPAAVMGAFLLSASDFGAQRVIPSTALPVGVMTGVIGGGYLCWLLAHELRAGRS</sequence>
<dbReference type="InterPro" id="IPR037294">
    <property type="entry name" value="ABC_BtuC-like"/>
</dbReference>
<evidence type="ECO:0000256" key="6">
    <source>
        <dbReference type="ARBA" id="ARBA00022989"/>
    </source>
</evidence>
<dbReference type="Gene3D" id="1.10.3470.10">
    <property type="entry name" value="ABC transporter involved in vitamin B12 uptake, BtuC"/>
    <property type="match status" value="1"/>
</dbReference>
<feature type="transmembrane region" description="Helical" evidence="8">
    <location>
        <begin position="125"/>
        <end position="145"/>
    </location>
</feature>
<feature type="transmembrane region" description="Helical" evidence="8">
    <location>
        <begin position="72"/>
        <end position="90"/>
    </location>
</feature>
<feature type="transmembrane region" description="Helical" evidence="8">
    <location>
        <begin position="157"/>
        <end position="177"/>
    </location>
</feature>
<reference evidence="9" key="2">
    <citation type="submission" date="2020-09" db="EMBL/GenBank/DDBJ databases">
        <authorList>
            <person name="Sun Q."/>
            <person name="Zhou Y."/>
        </authorList>
    </citation>
    <scope>NUCLEOTIDE SEQUENCE</scope>
    <source>
        <strain evidence="9">CGMCC 4.7306</strain>
    </source>
</reference>
<dbReference type="GO" id="GO:0022857">
    <property type="term" value="F:transmembrane transporter activity"/>
    <property type="evidence" value="ECO:0007669"/>
    <property type="project" value="InterPro"/>
</dbReference>
<keyword evidence="5 8" id="KW-0812">Transmembrane</keyword>
<keyword evidence="3" id="KW-0813">Transport</keyword>
<proteinExistence type="inferred from homology"/>
<evidence type="ECO:0000256" key="2">
    <source>
        <dbReference type="ARBA" id="ARBA00007935"/>
    </source>
</evidence>
<dbReference type="SUPFAM" id="SSF81345">
    <property type="entry name" value="ABC transporter involved in vitamin B12 uptake, BtuC"/>
    <property type="match status" value="1"/>
</dbReference>
<keyword evidence="10" id="KW-1185">Reference proteome</keyword>
<dbReference type="Proteomes" id="UP000613840">
    <property type="component" value="Unassembled WGS sequence"/>
</dbReference>
<dbReference type="CDD" id="cd06550">
    <property type="entry name" value="TM_ABC_iron-siderophores_like"/>
    <property type="match status" value="1"/>
</dbReference>
<gene>
    <name evidence="9" type="ORF">GCM10011575_33910</name>
</gene>
<evidence type="ECO:0000313" key="9">
    <source>
        <dbReference type="EMBL" id="GGL72843.1"/>
    </source>
</evidence>
<feature type="transmembrane region" description="Helical" evidence="8">
    <location>
        <begin position="197"/>
        <end position="220"/>
    </location>
</feature>
<evidence type="ECO:0000256" key="5">
    <source>
        <dbReference type="ARBA" id="ARBA00022692"/>
    </source>
</evidence>
<feature type="transmembrane region" description="Helical" evidence="8">
    <location>
        <begin position="18"/>
        <end position="36"/>
    </location>
</feature>
<dbReference type="GO" id="GO:0005886">
    <property type="term" value="C:plasma membrane"/>
    <property type="evidence" value="ECO:0007669"/>
    <property type="project" value="UniProtKB-SubCell"/>
</dbReference>
<evidence type="ECO:0000256" key="1">
    <source>
        <dbReference type="ARBA" id="ARBA00004651"/>
    </source>
</evidence>
<dbReference type="GO" id="GO:0033214">
    <property type="term" value="P:siderophore-iron import into cell"/>
    <property type="evidence" value="ECO:0007669"/>
    <property type="project" value="TreeGrafter"/>
</dbReference>
<feature type="transmembrane region" description="Helical" evidence="8">
    <location>
        <begin position="246"/>
        <end position="271"/>
    </location>
</feature>
<dbReference type="EMBL" id="BMMZ01000009">
    <property type="protein sequence ID" value="GGL72843.1"/>
    <property type="molecule type" value="Genomic_DNA"/>
</dbReference>
<dbReference type="PANTHER" id="PTHR30472:SF24">
    <property type="entry name" value="FERRIC ENTEROBACTIN TRANSPORT SYSTEM PERMEASE PROTEIN FEPG"/>
    <property type="match status" value="1"/>
</dbReference>